<dbReference type="Gene3D" id="3.40.50.1820">
    <property type="entry name" value="alpha/beta hydrolase"/>
    <property type="match status" value="1"/>
</dbReference>
<dbReference type="EMBL" id="BDGG01000004">
    <property type="protein sequence ID" value="GAU98461.1"/>
    <property type="molecule type" value="Genomic_DNA"/>
</dbReference>
<comment type="function">
    <text evidence="5">Demethylates proteins that have been reversibly carboxymethylated.</text>
</comment>
<feature type="domain" description="AB hydrolase-1" evidence="7">
    <location>
        <begin position="67"/>
        <end position="349"/>
    </location>
</feature>
<dbReference type="PANTHER" id="PTHR14189">
    <property type="entry name" value="PROTEIN PHOSPHATASE METHYLESTERASE-1 RELATED"/>
    <property type="match status" value="1"/>
</dbReference>
<dbReference type="EC" id="3.1.1.-" evidence="5"/>
<evidence type="ECO:0000256" key="5">
    <source>
        <dbReference type="PIRNR" id="PIRNR022950"/>
    </source>
</evidence>
<dbReference type="SUPFAM" id="SSF53474">
    <property type="entry name" value="alpha/beta-Hydrolases"/>
    <property type="match status" value="1"/>
</dbReference>
<proteinExistence type="inferred from homology"/>
<evidence type="ECO:0000256" key="1">
    <source>
        <dbReference type="ARBA" id="ARBA00008645"/>
    </source>
</evidence>
<dbReference type="Pfam" id="PF12697">
    <property type="entry name" value="Abhydrolase_6"/>
    <property type="match status" value="1"/>
</dbReference>
<evidence type="ECO:0000256" key="4">
    <source>
        <dbReference type="ARBA" id="ARBA00049203"/>
    </source>
</evidence>
<dbReference type="PIRSF" id="PIRSF022950">
    <property type="entry name" value="PPase_methylesterase_euk"/>
    <property type="match status" value="1"/>
</dbReference>
<dbReference type="InterPro" id="IPR000073">
    <property type="entry name" value="AB_hydrolase_1"/>
</dbReference>
<dbReference type="PANTHER" id="PTHR14189:SF0">
    <property type="entry name" value="PROTEIN PHOSPHATASE METHYLESTERASE 1"/>
    <property type="match status" value="1"/>
</dbReference>
<comment type="catalytic activity">
    <reaction evidence="4">
        <text>[phosphatase 2A protein]-C-terminal L-leucine methyl ester + H2O = [phosphatase 2A protein]-C-terminal L-leucine + methanol + H(+)</text>
        <dbReference type="Rhea" id="RHEA:48548"/>
        <dbReference type="Rhea" id="RHEA-COMP:12134"/>
        <dbReference type="Rhea" id="RHEA-COMP:12135"/>
        <dbReference type="ChEBI" id="CHEBI:15377"/>
        <dbReference type="ChEBI" id="CHEBI:15378"/>
        <dbReference type="ChEBI" id="CHEBI:17790"/>
        <dbReference type="ChEBI" id="CHEBI:90516"/>
        <dbReference type="ChEBI" id="CHEBI:90517"/>
        <dbReference type="EC" id="3.1.1.89"/>
    </reaction>
</comment>
<name>A0A1D1V9U4_RAMVA</name>
<dbReference type="STRING" id="947166.A0A1D1V9U4"/>
<keyword evidence="2 5" id="KW-0719">Serine esterase</keyword>
<dbReference type="Proteomes" id="UP000186922">
    <property type="component" value="Unassembled WGS sequence"/>
</dbReference>
<feature type="active site" evidence="6">
    <location>
        <position position="170"/>
    </location>
</feature>
<evidence type="ECO:0000256" key="3">
    <source>
        <dbReference type="ARBA" id="ARBA00022801"/>
    </source>
</evidence>
<feature type="active site" evidence="6">
    <location>
        <position position="337"/>
    </location>
</feature>
<evidence type="ECO:0000313" key="8">
    <source>
        <dbReference type="EMBL" id="GAU98461.1"/>
    </source>
</evidence>
<protein>
    <recommendedName>
        <fullName evidence="5">Protein phosphatase methylesterase 1</fullName>
        <shortName evidence="5">PME-1</shortName>
        <ecNumber evidence="5">3.1.1.-</ecNumber>
    </recommendedName>
</protein>
<feature type="active site" evidence="6">
    <location>
        <position position="145"/>
    </location>
</feature>
<keyword evidence="9" id="KW-1185">Reference proteome</keyword>
<comment type="similarity">
    <text evidence="1 5">Belongs to the AB hydrolase superfamily.</text>
</comment>
<evidence type="ECO:0000256" key="2">
    <source>
        <dbReference type="ARBA" id="ARBA00022487"/>
    </source>
</evidence>
<accession>A0A1D1V9U4</accession>
<reference evidence="8 9" key="1">
    <citation type="journal article" date="2016" name="Nat. Commun.">
        <title>Extremotolerant tardigrade genome and improved radiotolerance of human cultured cells by tardigrade-unique protein.</title>
        <authorList>
            <person name="Hashimoto T."/>
            <person name="Horikawa D.D."/>
            <person name="Saito Y."/>
            <person name="Kuwahara H."/>
            <person name="Kozuka-Hata H."/>
            <person name="Shin-I T."/>
            <person name="Minakuchi Y."/>
            <person name="Ohishi K."/>
            <person name="Motoyama A."/>
            <person name="Aizu T."/>
            <person name="Enomoto A."/>
            <person name="Kondo K."/>
            <person name="Tanaka S."/>
            <person name="Hara Y."/>
            <person name="Koshikawa S."/>
            <person name="Sagara H."/>
            <person name="Miura T."/>
            <person name="Yokobori S."/>
            <person name="Miyagawa K."/>
            <person name="Suzuki Y."/>
            <person name="Kubo T."/>
            <person name="Oyama M."/>
            <person name="Kohara Y."/>
            <person name="Fujiyama A."/>
            <person name="Arakawa K."/>
            <person name="Katayama T."/>
            <person name="Toyoda A."/>
            <person name="Kunieda T."/>
        </authorList>
    </citation>
    <scope>NUCLEOTIDE SEQUENCE [LARGE SCALE GENOMIC DNA]</scope>
    <source>
        <strain evidence="8 9">YOKOZUNA-1</strain>
    </source>
</reference>
<dbReference type="GO" id="GO:0051723">
    <property type="term" value="F:protein methylesterase activity"/>
    <property type="evidence" value="ECO:0007669"/>
    <property type="project" value="UniProtKB-EC"/>
</dbReference>
<evidence type="ECO:0000256" key="6">
    <source>
        <dbReference type="PIRSR" id="PIRSR022950-1"/>
    </source>
</evidence>
<dbReference type="InterPro" id="IPR029058">
    <property type="entry name" value="AB_hydrolase_fold"/>
</dbReference>
<comment type="caution">
    <text evidence="8">The sequence shown here is derived from an EMBL/GenBank/DDBJ whole genome shotgun (WGS) entry which is preliminary data.</text>
</comment>
<sequence>MDRKEMLKSTLPPLAKFLPPPSIPPAKRGRASFVPEPWNLYFTSQRKVTVGKNIFNVYEKGAEGPILLMVHGAGFSGLSWALFTNAMTSLLICRCIAVDLRGHGDTITDNDEDLSAEILSTDLADVAQFYLSDSTAPSIVLIGHSLGGAVCVHAASRGLIPGLAGLVVIDVVEGTALESLSMMESLVRGRPSTFPSVENAIEWSFRTGHIKNPESARVSMVGQLKPMMETSDDAKSQPDIRQTINTTETIMEDDSEQADSQVSSAAARPGTRLGWRIDLLKTQPFWQGWFTGLSEMFLSCPVPKLLILAGMDRLDKDLSIGQMQGKFQMVVLPKSGHAVQEDQPVKVAETLASFMLRNKIVSSAGEFPPVFPGC</sequence>
<dbReference type="OrthoDB" id="194865at2759"/>
<organism evidence="8 9">
    <name type="scientific">Ramazzottius varieornatus</name>
    <name type="common">Water bear</name>
    <name type="synonym">Tardigrade</name>
    <dbReference type="NCBI Taxonomy" id="947166"/>
    <lineage>
        <taxon>Eukaryota</taxon>
        <taxon>Metazoa</taxon>
        <taxon>Ecdysozoa</taxon>
        <taxon>Tardigrada</taxon>
        <taxon>Eutardigrada</taxon>
        <taxon>Parachela</taxon>
        <taxon>Hypsibioidea</taxon>
        <taxon>Ramazzottiidae</taxon>
        <taxon>Ramazzottius</taxon>
    </lineage>
</organism>
<evidence type="ECO:0000313" key="9">
    <source>
        <dbReference type="Proteomes" id="UP000186922"/>
    </source>
</evidence>
<dbReference type="AlphaFoldDB" id="A0A1D1V9U4"/>
<keyword evidence="3 5" id="KW-0378">Hydrolase</keyword>
<dbReference type="InterPro" id="IPR016812">
    <property type="entry name" value="PPase_methylesterase_euk"/>
</dbReference>
<gene>
    <name evidence="8" type="primary">RvY_09604-1</name>
    <name evidence="8" type="synonym">RvY_09604.1</name>
    <name evidence="8" type="ORF">RvY_09604</name>
</gene>
<evidence type="ECO:0000259" key="7">
    <source>
        <dbReference type="Pfam" id="PF12697"/>
    </source>
</evidence>